<dbReference type="EMBL" id="BAABME010004676">
    <property type="protein sequence ID" value="GAA0163189.1"/>
    <property type="molecule type" value="Genomic_DNA"/>
</dbReference>
<protein>
    <recommendedName>
        <fullName evidence="3">Retrotransposon Copia-like N-terminal domain-containing protein</fullName>
    </recommendedName>
</protein>
<evidence type="ECO:0008006" key="3">
    <source>
        <dbReference type="Google" id="ProtNLM"/>
    </source>
</evidence>
<organism evidence="1 2">
    <name type="scientific">Lithospermum erythrorhizon</name>
    <name type="common">Purple gromwell</name>
    <name type="synonym">Lithospermum officinale var. erythrorhizon</name>
    <dbReference type="NCBI Taxonomy" id="34254"/>
    <lineage>
        <taxon>Eukaryota</taxon>
        <taxon>Viridiplantae</taxon>
        <taxon>Streptophyta</taxon>
        <taxon>Embryophyta</taxon>
        <taxon>Tracheophyta</taxon>
        <taxon>Spermatophyta</taxon>
        <taxon>Magnoliopsida</taxon>
        <taxon>eudicotyledons</taxon>
        <taxon>Gunneridae</taxon>
        <taxon>Pentapetalae</taxon>
        <taxon>asterids</taxon>
        <taxon>lamiids</taxon>
        <taxon>Boraginales</taxon>
        <taxon>Boraginaceae</taxon>
        <taxon>Boraginoideae</taxon>
        <taxon>Lithospermeae</taxon>
        <taxon>Lithospermum</taxon>
    </lineage>
</organism>
<proteinExistence type="predicted"/>
<dbReference type="Proteomes" id="UP001454036">
    <property type="component" value="Unassembled WGS sequence"/>
</dbReference>
<accession>A0AAV3QGH6</accession>
<gene>
    <name evidence="1" type="ORF">LIER_19115</name>
</gene>
<name>A0AAV3QGH6_LITER</name>
<dbReference type="AlphaFoldDB" id="A0AAV3QGH6"/>
<comment type="caution">
    <text evidence="1">The sequence shown here is derived from an EMBL/GenBank/DDBJ whole genome shotgun (WGS) entry which is preliminary data.</text>
</comment>
<sequence length="106" mass="12244">MACYSNNGSKLDLSKLEPLNGKNYKCWSQNVLIFFEQIKVDYGFFNDPPAPISLVSNEASYPTIDAIVKKNEEDIKKYDKDNKTARYHILNHMVNNLFIFSSFINL</sequence>
<keyword evidence="2" id="KW-1185">Reference proteome</keyword>
<reference evidence="1 2" key="1">
    <citation type="submission" date="2024-01" db="EMBL/GenBank/DDBJ databases">
        <title>The complete chloroplast genome sequence of Lithospermum erythrorhizon: insights into the phylogenetic relationship among Boraginaceae species and the maternal lineages of purple gromwells.</title>
        <authorList>
            <person name="Okada T."/>
            <person name="Watanabe K."/>
        </authorList>
    </citation>
    <scope>NUCLEOTIDE SEQUENCE [LARGE SCALE GENOMIC DNA]</scope>
</reference>
<evidence type="ECO:0000313" key="2">
    <source>
        <dbReference type="Proteomes" id="UP001454036"/>
    </source>
</evidence>
<evidence type="ECO:0000313" key="1">
    <source>
        <dbReference type="EMBL" id="GAA0163189.1"/>
    </source>
</evidence>